<dbReference type="EMBL" id="CP002214">
    <property type="protein sequence ID" value="ADO59911.1"/>
    <property type="molecule type" value="Genomic_DNA"/>
</dbReference>
<dbReference type="HOGENOM" id="CLU_1601083_0_0_9"/>
<accession>E3EL79</accession>
<dbReference type="AlphaFoldDB" id="E3EL79"/>
<name>E3EL79_PAEPS</name>
<evidence type="ECO:0000313" key="2">
    <source>
        <dbReference type="Proteomes" id="UP000006868"/>
    </source>
</evidence>
<dbReference type="Proteomes" id="UP000006868">
    <property type="component" value="Plasmid pSC2"/>
</dbReference>
<protein>
    <submittedName>
        <fullName evidence="1">Uncharacterized protein</fullName>
    </submittedName>
</protein>
<reference evidence="1 2" key="1">
    <citation type="journal article" date="2011" name="J. Bacteriol.">
        <title>Complete genome sequence of Paenibacillus polymyxa SC2, a strain of plant growth-promoting Rhizobacterium with broad-spectrum antimicrobial activity.</title>
        <authorList>
            <person name="Ma M."/>
            <person name="Wang C."/>
            <person name="Ding Y."/>
            <person name="Li L."/>
            <person name="Shen D."/>
            <person name="Jiang X."/>
            <person name="Guan D."/>
            <person name="Cao F."/>
            <person name="Chen H."/>
            <person name="Feng R."/>
            <person name="Wang X."/>
            <person name="Ge Y."/>
            <person name="Yao L."/>
            <person name="Bing X."/>
            <person name="Yang X."/>
            <person name="Li J."/>
            <person name="Du B."/>
        </authorList>
    </citation>
    <scope>NUCLEOTIDE SEQUENCE [LARGE SCALE GENOMIC DNA]</scope>
    <source>
        <strain evidence="1 2">SC2</strain>
        <plasmid evidence="2">pSC2</plasmid>
    </source>
</reference>
<sequence>MKKIISNYIARVELANKELNFIDRNIEKKQDKICKLQEGIKKLQKRRQKIKYPSWVSEVIEVLAQQLAIKMNKHYKVFGPFGLRAETTIYLFDDESESIAEQSTWSVRITPGDLEKGEFFYDTDELTRETKLNSPGFLNGMKIVIKPLPETVDDIVEVLMYRKKIKGGI</sequence>
<evidence type="ECO:0000313" key="1">
    <source>
        <dbReference type="EMBL" id="ADO59911.1"/>
    </source>
</evidence>
<gene>
    <name evidence="1" type="ORF">PPSC2_28610</name>
</gene>
<dbReference type="RefSeq" id="WP_013386325.1">
    <property type="nucleotide sequence ID" value="NC_014628.2"/>
</dbReference>
<geneLocation type="plasmid" evidence="1 2">
    <name>pSC2</name>
</geneLocation>
<proteinExistence type="predicted"/>
<keyword evidence="1" id="KW-0614">Plasmid</keyword>
<organism evidence="1 2">
    <name type="scientific">Paenibacillus polymyxa (strain SC2)</name>
    <name type="common">Bacillus polymyxa</name>
    <dbReference type="NCBI Taxonomy" id="886882"/>
    <lineage>
        <taxon>Bacteria</taxon>
        <taxon>Bacillati</taxon>
        <taxon>Bacillota</taxon>
        <taxon>Bacilli</taxon>
        <taxon>Bacillales</taxon>
        <taxon>Paenibacillaceae</taxon>
        <taxon>Paenibacillus</taxon>
    </lineage>
</organism>
<dbReference type="PATRIC" id="fig|886882.15.peg.6071"/>
<dbReference type="KEGG" id="ppm:PPSC2_28610"/>